<organism evidence="5 6">
    <name type="scientific">Mortierella polycephala</name>
    <dbReference type="NCBI Taxonomy" id="41804"/>
    <lineage>
        <taxon>Eukaryota</taxon>
        <taxon>Fungi</taxon>
        <taxon>Fungi incertae sedis</taxon>
        <taxon>Mucoromycota</taxon>
        <taxon>Mortierellomycotina</taxon>
        <taxon>Mortierellomycetes</taxon>
        <taxon>Mortierellales</taxon>
        <taxon>Mortierellaceae</taxon>
        <taxon>Mortierella</taxon>
    </lineage>
</organism>
<evidence type="ECO:0000256" key="4">
    <source>
        <dbReference type="SAM" id="MobiDB-lite"/>
    </source>
</evidence>
<keyword evidence="2" id="KW-1015">Disulfide bond</keyword>
<dbReference type="GO" id="GO:0005743">
    <property type="term" value="C:mitochondrial inner membrane"/>
    <property type="evidence" value="ECO:0007669"/>
    <property type="project" value="UniProtKB-SubCell"/>
</dbReference>
<keyword evidence="3" id="KW-0143">Chaperone</keyword>
<dbReference type="Pfam" id="PF08583">
    <property type="entry name" value="Cmc1"/>
    <property type="match status" value="1"/>
</dbReference>
<comment type="function">
    <text evidence="3">Required for mitochondrial cytochrome c oxidase (COX) assembly and respiration.</text>
</comment>
<reference evidence="5" key="1">
    <citation type="journal article" date="2020" name="Fungal Divers.">
        <title>Resolving the Mortierellaceae phylogeny through synthesis of multi-gene phylogenetics and phylogenomics.</title>
        <authorList>
            <person name="Vandepol N."/>
            <person name="Liber J."/>
            <person name="Desiro A."/>
            <person name="Na H."/>
            <person name="Kennedy M."/>
            <person name="Barry K."/>
            <person name="Grigoriev I.V."/>
            <person name="Miller A.N."/>
            <person name="O'Donnell K."/>
            <person name="Stajich J.E."/>
            <person name="Bonito G."/>
        </authorList>
    </citation>
    <scope>NUCLEOTIDE SEQUENCE</scope>
    <source>
        <strain evidence="5">KOD948</strain>
    </source>
</reference>
<evidence type="ECO:0000256" key="1">
    <source>
        <dbReference type="ARBA" id="ARBA00007347"/>
    </source>
</evidence>
<comment type="similarity">
    <text evidence="1 3">Belongs to the CMC family.</text>
</comment>
<sequence length="51" mass="6325">MFNRYLGRCNKIKLAMNQCLQTEFDTNRKKHFEKSKEKRKKLEDAWKDMDE</sequence>
<dbReference type="AlphaFoldDB" id="A0A9P6TYN5"/>
<keyword evidence="6" id="KW-1185">Reference proteome</keyword>
<feature type="compositionally biased region" description="Basic and acidic residues" evidence="4">
    <location>
        <begin position="34"/>
        <end position="51"/>
    </location>
</feature>
<dbReference type="EMBL" id="JAAAJA010000577">
    <property type="protein sequence ID" value="KAG0251665.1"/>
    <property type="molecule type" value="Genomic_DNA"/>
</dbReference>
<accession>A0A9P6TYN5</accession>
<comment type="caution">
    <text evidence="5">The sequence shown here is derived from an EMBL/GenBank/DDBJ whole genome shotgun (WGS) entry which is preliminary data.</text>
</comment>
<dbReference type="InterPro" id="IPR013892">
    <property type="entry name" value="Cyt_c_biogenesis_Cmc1-like"/>
</dbReference>
<proteinExistence type="inferred from homology"/>
<dbReference type="Proteomes" id="UP000726737">
    <property type="component" value="Unassembled WGS sequence"/>
</dbReference>
<evidence type="ECO:0000313" key="5">
    <source>
        <dbReference type="EMBL" id="KAG0251665.1"/>
    </source>
</evidence>
<gene>
    <name evidence="5" type="ORF">BG011_007453</name>
</gene>
<name>A0A9P6TYN5_9FUNG</name>
<keyword evidence="3" id="KW-0496">Mitochondrion</keyword>
<comment type="subcellular location">
    <subcellularLocation>
        <location evidence="3">Mitochondrion inner membrane</location>
    </subcellularLocation>
</comment>
<keyword evidence="3" id="KW-0472">Membrane</keyword>
<protein>
    <recommendedName>
        <fullName evidence="3">COX assembly mitochondrial protein</fullName>
    </recommendedName>
</protein>
<keyword evidence="3" id="KW-0999">Mitochondrion inner membrane</keyword>
<evidence type="ECO:0000313" key="6">
    <source>
        <dbReference type="Proteomes" id="UP000726737"/>
    </source>
</evidence>
<evidence type="ECO:0000256" key="3">
    <source>
        <dbReference type="RuleBase" id="RU364104"/>
    </source>
</evidence>
<evidence type="ECO:0000256" key="2">
    <source>
        <dbReference type="ARBA" id="ARBA00023157"/>
    </source>
</evidence>
<feature type="region of interest" description="Disordered" evidence="4">
    <location>
        <begin position="30"/>
        <end position="51"/>
    </location>
</feature>